<organism evidence="10 11">
    <name type="scientific">Aerophototrophica crusticola</name>
    <dbReference type="NCBI Taxonomy" id="1709002"/>
    <lineage>
        <taxon>Bacteria</taxon>
        <taxon>Pseudomonadati</taxon>
        <taxon>Pseudomonadota</taxon>
        <taxon>Alphaproteobacteria</taxon>
        <taxon>Rhodospirillales</taxon>
        <taxon>Rhodospirillaceae</taxon>
        <taxon>Aerophototrophica</taxon>
    </lineage>
</organism>
<dbReference type="GO" id="GO:0050660">
    <property type="term" value="F:flavin adenine dinucleotide binding"/>
    <property type="evidence" value="ECO:0007669"/>
    <property type="project" value="InterPro"/>
</dbReference>
<evidence type="ECO:0000256" key="2">
    <source>
        <dbReference type="ARBA" id="ARBA00009347"/>
    </source>
</evidence>
<dbReference type="InterPro" id="IPR006089">
    <property type="entry name" value="Acyl-CoA_DH_CS"/>
</dbReference>
<dbReference type="Gene3D" id="2.40.110.10">
    <property type="entry name" value="Butyryl-CoA Dehydrogenase, subunit A, domain 2"/>
    <property type="match status" value="1"/>
</dbReference>
<dbReference type="PIRSF" id="PIRSF016578">
    <property type="entry name" value="HsaA"/>
    <property type="match status" value="1"/>
</dbReference>
<reference evidence="10" key="1">
    <citation type="submission" date="2020-04" db="EMBL/GenBank/DDBJ databases">
        <title>A desert anoxygenic phototrophic bacterium fixes CO2 using RubisCO under aerobic conditions.</title>
        <authorList>
            <person name="Tang K."/>
        </authorList>
    </citation>
    <scope>NUCLEOTIDE SEQUENCE [LARGE SCALE GENOMIC DNA]</scope>
    <source>
        <strain evidence="10">MIMtkB3</strain>
    </source>
</reference>
<dbReference type="SUPFAM" id="SSF47203">
    <property type="entry name" value="Acyl-CoA dehydrogenase C-terminal domain-like"/>
    <property type="match status" value="1"/>
</dbReference>
<dbReference type="Pfam" id="PF00441">
    <property type="entry name" value="Acyl-CoA_dh_1"/>
    <property type="match status" value="1"/>
</dbReference>
<gene>
    <name evidence="10" type="ORF">HHL28_09260</name>
</gene>
<dbReference type="InterPro" id="IPR009075">
    <property type="entry name" value="AcylCo_DH/oxidase_C"/>
</dbReference>
<accession>A0A858R7M9</accession>
<dbReference type="Proteomes" id="UP000501891">
    <property type="component" value="Chromosome"/>
</dbReference>
<dbReference type="EMBL" id="CP051775">
    <property type="protein sequence ID" value="QJE73252.1"/>
    <property type="molecule type" value="Genomic_DNA"/>
</dbReference>
<sequence length="396" mass="43645">MQFTQEHKELARTVARFVKEEIDPHADQWEAEGIFPAKELFGKMAKLGLLGINMPTEYGGLGLDFSYSAVFAEEIGATRAPGVGMGIGVHTNMATPALARFGTDELRREFLAPSIAGELVSCLGVSEVGAGSDVASIRTVARKDGDDYVIDGGKMWTTNGTQADWMCLLAITGDGPPHKNKSLICVPMKAKGVSVARQLDKMGMRSSDTAQIFFDGVRVPRRFLIGEEGMGFTYQMLQFQEERMWGAASVLKSMDLIIEDTIAYTRDRVAFQKPILDNQVVHFRLAELKTEVEALRSLTYRAVETFCRGKDATQLASMAKLKAGRLLRELTDACLQYYGGMGFMNETLISRHYRDGRLMSIGGGADEVMLSIICKYMGTLPKIRFGTEALERQAAE</sequence>
<dbReference type="GO" id="GO:0033539">
    <property type="term" value="P:fatty acid beta-oxidation using acyl-CoA dehydrogenase"/>
    <property type="evidence" value="ECO:0007669"/>
    <property type="project" value="TreeGrafter"/>
</dbReference>
<dbReference type="Pfam" id="PF02771">
    <property type="entry name" value="Acyl-CoA_dh_N"/>
    <property type="match status" value="1"/>
</dbReference>
<evidence type="ECO:0000259" key="9">
    <source>
        <dbReference type="Pfam" id="PF02771"/>
    </source>
</evidence>
<dbReference type="InterPro" id="IPR046373">
    <property type="entry name" value="Acyl-CoA_Oxase/DH_mid-dom_sf"/>
</dbReference>
<feature type="domain" description="Acyl-CoA dehydrogenase/oxidase N-terminal" evidence="9">
    <location>
        <begin position="4"/>
        <end position="118"/>
    </location>
</feature>
<evidence type="ECO:0000256" key="4">
    <source>
        <dbReference type="ARBA" id="ARBA00022827"/>
    </source>
</evidence>
<feature type="domain" description="Acyl-CoA dehydrogenase/oxidase C-terminal" evidence="7">
    <location>
        <begin position="229"/>
        <end position="375"/>
    </location>
</feature>
<proteinExistence type="inferred from homology"/>
<dbReference type="InterPro" id="IPR009100">
    <property type="entry name" value="AcylCoA_DH/oxidase_NM_dom_sf"/>
</dbReference>
<dbReference type="Gene3D" id="1.10.540.10">
    <property type="entry name" value="Acyl-CoA dehydrogenase/oxidase, N-terminal domain"/>
    <property type="match status" value="1"/>
</dbReference>
<dbReference type="InterPro" id="IPR013786">
    <property type="entry name" value="AcylCoA_DH/ox_N"/>
</dbReference>
<comment type="similarity">
    <text evidence="2 6">Belongs to the acyl-CoA dehydrogenase family.</text>
</comment>
<dbReference type="SUPFAM" id="SSF56645">
    <property type="entry name" value="Acyl-CoA dehydrogenase NM domain-like"/>
    <property type="match status" value="1"/>
</dbReference>
<evidence type="ECO:0000313" key="11">
    <source>
        <dbReference type="Proteomes" id="UP000501891"/>
    </source>
</evidence>
<keyword evidence="3 6" id="KW-0285">Flavoprotein</keyword>
<dbReference type="PANTHER" id="PTHR48083">
    <property type="entry name" value="MEDIUM-CHAIN SPECIFIC ACYL-COA DEHYDROGENASE, MITOCHONDRIAL-RELATED"/>
    <property type="match status" value="1"/>
</dbReference>
<dbReference type="PROSITE" id="PS00072">
    <property type="entry name" value="ACYL_COA_DH_1"/>
    <property type="match status" value="1"/>
</dbReference>
<dbReference type="InterPro" id="IPR050741">
    <property type="entry name" value="Acyl-CoA_dehydrogenase"/>
</dbReference>
<protein>
    <submittedName>
        <fullName evidence="10">Acyl-CoA dehydrogenase</fullName>
    </submittedName>
</protein>
<evidence type="ECO:0000256" key="1">
    <source>
        <dbReference type="ARBA" id="ARBA00001974"/>
    </source>
</evidence>
<dbReference type="Gene3D" id="1.20.140.10">
    <property type="entry name" value="Butyryl-CoA Dehydrogenase, subunit A, domain 3"/>
    <property type="match status" value="1"/>
</dbReference>
<evidence type="ECO:0000259" key="7">
    <source>
        <dbReference type="Pfam" id="PF00441"/>
    </source>
</evidence>
<evidence type="ECO:0000256" key="6">
    <source>
        <dbReference type="RuleBase" id="RU362125"/>
    </source>
</evidence>
<dbReference type="InterPro" id="IPR037069">
    <property type="entry name" value="AcylCoA_DH/ox_N_sf"/>
</dbReference>
<keyword evidence="4 6" id="KW-0274">FAD</keyword>
<dbReference type="FunFam" id="2.40.110.10:FF:000002">
    <property type="entry name" value="Acyl-CoA dehydrogenase fadE12"/>
    <property type="match status" value="1"/>
</dbReference>
<evidence type="ECO:0000256" key="5">
    <source>
        <dbReference type="ARBA" id="ARBA00023002"/>
    </source>
</evidence>
<evidence type="ECO:0000313" key="10">
    <source>
        <dbReference type="EMBL" id="QJE73252.1"/>
    </source>
</evidence>
<dbReference type="GO" id="GO:0003995">
    <property type="term" value="F:acyl-CoA dehydrogenase activity"/>
    <property type="evidence" value="ECO:0007669"/>
    <property type="project" value="InterPro"/>
</dbReference>
<dbReference type="PROSITE" id="PS00073">
    <property type="entry name" value="ACYL_COA_DH_2"/>
    <property type="match status" value="1"/>
</dbReference>
<dbReference type="InterPro" id="IPR006091">
    <property type="entry name" value="Acyl-CoA_Oxase/DH_mid-dom"/>
</dbReference>
<evidence type="ECO:0000259" key="8">
    <source>
        <dbReference type="Pfam" id="PF02770"/>
    </source>
</evidence>
<keyword evidence="5 6" id="KW-0560">Oxidoreductase</keyword>
<dbReference type="KEGG" id="acru:HHL28_09260"/>
<dbReference type="Pfam" id="PF02770">
    <property type="entry name" value="Acyl-CoA_dh_M"/>
    <property type="match status" value="1"/>
</dbReference>
<dbReference type="GO" id="GO:0005737">
    <property type="term" value="C:cytoplasm"/>
    <property type="evidence" value="ECO:0007669"/>
    <property type="project" value="TreeGrafter"/>
</dbReference>
<keyword evidence="11" id="KW-1185">Reference proteome</keyword>
<dbReference type="AlphaFoldDB" id="A0A858R7M9"/>
<name>A0A858R7M9_9PROT</name>
<comment type="cofactor">
    <cofactor evidence="1 6">
        <name>FAD</name>
        <dbReference type="ChEBI" id="CHEBI:57692"/>
    </cofactor>
</comment>
<evidence type="ECO:0000256" key="3">
    <source>
        <dbReference type="ARBA" id="ARBA00022630"/>
    </source>
</evidence>
<dbReference type="InterPro" id="IPR036250">
    <property type="entry name" value="AcylCo_DH-like_C"/>
</dbReference>
<feature type="domain" description="Acyl-CoA oxidase/dehydrogenase middle" evidence="8">
    <location>
        <begin position="122"/>
        <end position="217"/>
    </location>
</feature>
<dbReference type="PANTHER" id="PTHR48083:SF6">
    <property type="entry name" value="ACYL-COA DEHYDROGENASE 6"/>
    <property type="match status" value="1"/>
</dbReference>